<gene>
    <name evidence="3" type="primary">LOC106071848</name>
</gene>
<keyword evidence="2" id="KW-1185">Reference proteome</keyword>
<organism evidence="2 3">
    <name type="scientific">Biomphalaria glabrata</name>
    <name type="common">Bloodfluke planorb</name>
    <name type="synonym">Freshwater snail</name>
    <dbReference type="NCBI Taxonomy" id="6526"/>
    <lineage>
        <taxon>Eukaryota</taxon>
        <taxon>Metazoa</taxon>
        <taxon>Spiralia</taxon>
        <taxon>Lophotrochozoa</taxon>
        <taxon>Mollusca</taxon>
        <taxon>Gastropoda</taxon>
        <taxon>Heterobranchia</taxon>
        <taxon>Euthyneura</taxon>
        <taxon>Panpulmonata</taxon>
        <taxon>Hygrophila</taxon>
        <taxon>Lymnaeoidea</taxon>
        <taxon>Planorbidae</taxon>
        <taxon>Biomphalaria</taxon>
    </lineage>
</organism>
<proteinExistence type="predicted"/>
<accession>A0A9W2ZB56</accession>
<feature type="signal peptide" evidence="1">
    <location>
        <begin position="1"/>
        <end position="21"/>
    </location>
</feature>
<dbReference type="RefSeq" id="XP_055872198.1">
    <property type="nucleotide sequence ID" value="XM_056016223.1"/>
</dbReference>
<evidence type="ECO:0000313" key="2">
    <source>
        <dbReference type="Proteomes" id="UP001165740"/>
    </source>
</evidence>
<dbReference type="AlphaFoldDB" id="A0A9W2ZB56"/>
<evidence type="ECO:0000313" key="3">
    <source>
        <dbReference type="RefSeq" id="XP_055872198.1"/>
    </source>
</evidence>
<dbReference type="Proteomes" id="UP001165740">
    <property type="component" value="Chromosome 17"/>
</dbReference>
<sequence length="292" mass="32197">MASSLMHVLYLLATLIYVCGAQGIIGFTVGIGETNCVLKKAIREGDIIVFKATLAKTSNDSDWFLFFVSAVTKNKASTPKVVAEMFLKRCVTSIMALSKADNASCLMLDDRVYVTLEMKAQMWMSGMDYFASWVHIQKGTVKSKSMSGPKVVGLAREKLMLNDDEIDLESGSMKLKPNMPNELKYCVKGLLKHTLTVQINGKITNSALDCVETALSTEDRTFVSLGYDELEGDCKQAYRHLFVLKNGDGVVIEVPRIFQRSTSDNGASPATSDFTGLLAAILFFWICIYISN</sequence>
<protein>
    <submittedName>
        <fullName evidence="3">Uncharacterized protein LOC106071848</fullName>
    </submittedName>
</protein>
<evidence type="ECO:0000256" key="1">
    <source>
        <dbReference type="SAM" id="SignalP"/>
    </source>
</evidence>
<keyword evidence="1" id="KW-0732">Signal</keyword>
<dbReference type="GeneID" id="106071848"/>
<dbReference type="OrthoDB" id="10276157at2759"/>
<feature type="chain" id="PRO_5040773303" evidence="1">
    <location>
        <begin position="22"/>
        <end position="292"/>
    </location>
</feature>
<name>A0A9W2ZB56_BIOGL</name>
<reference evidence="3" key="1">
    <citation type="submission" date="2025-08" db="UniProtKB">
        <authorList>
            <consortium name="RefSeq"/>
        </authorList>
    </citation>
    <scope>IDENTIFICATION</scope>
</reference>